<organism evidence="7 8">
    <name type="scientific">Candidatus Gallionella acididurans</name>
    <dbReference type="NCBI Taxonomy" id="1796491"/>
    <lineage>
        <taxon>Bacteria</taxon>
        <taxon>Pseudomonadati</taxon>
        <taxon>Pseudomonadota</taxon>
        <taxon>Betaproteobacteria</taxon>
        <taxon>Nitrosomonadales</taxon>
        <taxon>Gallionellaceae</taxon>
        <taxon>Gallionella</taxon>
    </lineage>
</organism>
<keyword evidence="2 5" id="KW-0812">Transmembrane</keyword>
<dbReference type="Pfam" id="PF00892">
    <property type="entry name" value="EamA"/>
    <property type="match status" value="1"/>
</dbReference>
<gene>
    <name evidence="7" type="ORF">AWT59_0739</name>
</gene>
<dbReference type="PANTHER" id="PTHR32322:SF9">
    <property type="entry name" value="AMINO-ACID METABOLITE EFFLUX PUMP-RELATED"/>
    <property type="match status" value="1"/>
</dbReference>
<feature type="transmembrane region" description="Helical" evidence="5">
    <location>
        <begin position="71"/>
        <end position="89"/>
    </location>
</feature>
<evidence type="ECO:0000256" key="5">
    <source>
        <dbReference type="SAM" id="Phobius"/>
    </source>
</evidence>
<evidence type="ECO:0000259" key="6">
    <source>
        <dbReference type="Pfam" id="PF00892"/>
    </source>
</evidence>
<dbReference type="Proteomes" id="UP000070578">
    <property type="component" value="Unassembled WGS sequence"/>
</dbReference>
<proteinExistence type="predicted"/>
<feature type="transmembrane region" description="Helical" evidence="5">
    <location>
        <begin position="237"/>
        <end position="256"/>
    </location>
</feature>
<evidence type="ECO:0000313" key="7">
    <source>
        <dbReference type="EMBL" id="KXS33182.1"/>
    </source>
</evidence>
<feature type="transmembrane region" description="Helical" evidence="5">
    <location>
        <begin position="207"/>
        <end position="225"/>
    </location>
</feature>
<protein>
    <submittedName>
        <fullName evidence="7">Membrane protein</fullName>
    </submittedName>
</protein>
<dbReference type="PANTHER" id="PTHR32322">
    <property type="entry name" value="INNER MEMBRANE TRANSPORTER"/>
    <property type="match status" value="1"/>
</dbReference>
<comment type="caution">
    <text evidence="7">The sequence shown here is derived from an EMBL/GenBank/DDBJ whole genome shotgun (WGS) entry which is preliminary data.</text>
</comment>
<dbReference type="AlphaFoldDB" id="A0A139BW68"/>
<name>A0A139BW68_9PROT</name>
<feature type="transmembrane region" description="Helical" evidence="5">
    <location>
        <begin position="41"/>
        <end position="59"/>
    </location>
</feature>
<dbReference type="SUPFAM" id="SSF103481">
    <property type="entry name" value="Multidrug resistance efflux transporter EmrE"/>
    <property type="match status" value="1"/>
</dbReference>
<evidence type="ECO:0000256" key="3">
    <source>
        <dbReference type="ARBA" id="ARBA00022989"/>
    </source>
</evidence>
<reference evidence="7 8" key="1">
    <citation type="submission" date="2016-02" db="EMBL/GenBank/DDBJ databases">
        <authorList>
            <person name="Wen L."/>
            <person name="He K."/>
            <person name="Yang H."/>
        </authorList>
    </citation>
    <scope>NUCLEOTIDE SEQUENCE [LARGE SCALE GENOMIC DNA]</scope>
    <source>
        <strain evidence="7">ShG14-8</strain>
    </source>
</reference>
<evidence type="ECO:0000256" key="1">
    <source>
        <dbReference type="ARBA" id="ARBA00004141"/>
    </source>
</evidence>
<dbReference type="InterPro" id="IPR050638">
    <property type="entry name" value="AA-Vitamin_Transporters"/>
</dbReference>
<accession>A0A139BW68</accession>
<dbReference type="InterPro" id="IPR037185">
    <property type="entry name" value="EmrE-like"/>
</dbReference>
<sequence length="289" mass="29906">MSKLSMQYPRIFFLTSLAMIAFAGNSLLCRAALKHTGIDAASFTSIRLVSGAMMLWLVVRIRGGTTSGSGNWLSAFALFVYAALLSYAYASLSTAMGALLLFGAVQATMIGHGIRAGERLLKLQLVGLVLAFAGLVGLLLPGLSAPPVSGSLLMLGSGVAWGVYSLRGKGAGDPTRVTAGNFLRAVPIAGVLSALMYDQTSLDSAGFWYAVASGALTSGIGYAIWYTALPALKAAKAATVQLSVPVIAAAGGTVFLGEPLTLRLILSSMAILGGIALVILEKQHVHRSR</sequence>
<reference evidence="7 8" key="2">
    <citation type="submission" date="2016-03" db="EMBL/GenBank/DDBJ databases">
        <title>New uncultured bacterium of the family Gallionellaceae from acid mine drainage: description and reconstruction of genome based on metagenomic analysis of microbial community.</title>
        <authorList>
            <person name="Kadnikov V."/>
            <person name="Ivasenko D."/>
            <person name="Beletsky A."/>
            <person name="Mardanov A."/>
            <person name="Danilova E."/>
            <person name="Pimenov N."/>
            <person name="Karnachuk O."/>
            <person name="Ravin N."/>
        </authorList>
    </citation>
    <scope>NUCLEOTIDE SEQUENCE [LARGE SCALE GENOMIC DNA]</scope>
    <source>
        <strain evidence="7">ShG14-8</strain>
    </source>
</reference>
<comment type="subcellular location">
    <subcellularLocation>
        <location evidence="1">Membrane</location>
        <topology evidence="1">Multi-pass membrane protein</topology>
    </subcellularLocation>
</comment>
<dbReference type="InterPro" id="IPR000620">
    <property type="entry name" value="EamA_dom"/>
</dbReference>
<feature type="transmembrane region" description="Helical" evidence="5">
    <location>
        <begin position="262"/>
        <end position="280"/>
    </location>
</feature>
<feature type="domain" description="EamA" evidence="6">
    <location>
        <begin position="149"/>
        <end position="279"/>
    </location>
</feature>
<evidence type="ECO:0000313" key="8">
    <source>
        <dbReference type="Proteomes" id="UP000070578"/>
    </source>
</evidence>
<feature type="transmembrane region" description="Helical" evidence="5">
    <location>
        <begin position="125"/>
        <end position="143"/>
    </location>
</feature>
<dbReference type="GO" id="GO:0016020">
    <property type="term" value="C:membrane"/>
    <property type="evidence" value="ECO:0007669"/>
    <property type="project" value="UniProtKB-SubCell"/>
</dbReference>
<evidence type="ECO:0000256" key="2">
    <source>
        <dbReference type="ARBA" id="ARBA00022692"/>
    </source>
</evidence>
<dbReference type="EMBL" id="LSLI01000010">
    <property type="protein sequence ID" value="KXS33182.1"/>
    <property type="molecule type" value="Genomic_DNA"/>
</dbReference>
<keyword evidence="3 5" id="KW-1133">Transmembrane helix</keyword>
<dbReference type="PATRIC" id="fig|1796491.3.peg.803"/>
<feature type="transmembrane region" description="Helical" evidence="5">
    <location>
        <begin position="95"/>
        <end position="113"/>
    </location>
</feature>
<keyword evidence="4 5" id="KW-0472">Membrane</keyword>
<evidence type="ECO:0000256" key="4">
    <source>
        <dbReference type="ARBA" id="ARBA00023136"/>
    </source>
</evidence>